<proteinExistence type="predicted"/>
<feature type="transmembrane region" description="Helical" evidence="1">
    <location>
        <begin position="361"/>
        <end position="381"/>
    </location>
</feature>
<gene>
    <name evidence="2" type="ORF">GCL60_12330</name>
</gene>
<dbReference type="RefSeq" id="WP_153421030.1">
    <property type="nucleotide sequence ID" value="NZ_WFLM01000004.1"/>
</dbReference>
<feature type="transmembrane region" description="Helical" evidence="1">
    <location>
        <begin position="135"/>
        <end position="154"/>
    </location>
</feature>
<feature type="transmembrane region" description="Helical" evidence="1">
    <location>
        <begin position="304"/>
        <end position="322"/>
    </location>
</feature>
<accession>A0A6N6VRG6</accession>
<dbReference type="OrthoDB" id="5290822at2"/>
<comment type="caution">
    <text evidence="2">The sequence shown here is derived from an EMBL/GenBank/DDBJ whole genome shotgun (WGS) entry which is preliminary data.</text>
</comment>
<organism evidence="2 3">
    <name type="scientific">Silvanigrella paludirubra</name>
    <dbReference type="NCBI Taxonomy" id="2499159"/>
    <lineage>
        <taxon>Bacteria</taxon>
        <taxon>Pseudomonadati</taxon>
        <taxon>Bdellovibrionota</taxon>
        <taxon>Oligoflexia</taxon>
        <taxon>Silvanigrellales</taxon>
        <taxon>Silvanigrellaceae</taxon>
        <taxon>Silvanigrella</taxon>
    </lineage>
</organism>
<feature type="transmembrane region" description="Helical" evidence="1">
    <location>
        <begin position="331"/>
        <end position="349"/>
    </location>
</feature>
<dbReference type="Proteomes" id="UP000437748">
    <property type="component" value="Unassembled WGS sequence"/>
</dbReference>
<keyword evidence="3" id="KW-1185">Reference proteome</keyword>
<feature type="transmembrane region" description="Helical" evidence="1">
    <location>
        <begin position="99"/>
        <end position="123"/>
    </location>
</feature>
<evidence type="ECO:0008006" key="4">
    <source>
        <dbReference type="Google" id="ProtNLM"/>
    </source>
</evidence>
<feature type="transmembrane region" description="Helical" evidence="1">
    <location>
        <begin position="20"/>
        <end position="39"/>
    </location>
</feature>
<sequence length="498" mass="58583">MINFKKFEYIKNLTLFQKFLFIFLMIRALAAVINCFLPFDLPHIIRQTDTISVAIRYWSRWAYEPYSENIFYPAVLNSGQSYGFMPMEFPILNMVTAPFFFFGPYFGKILACLFVCFLVLFFTHINLRVWKNIKILGISAFNMILLFPIFSFSASIGWRFIPDFISVQLCLIAIGLAWEKVTYIKPFILALLGLLLKPVTVVVFPLFLLNKNIFKSAFNLLWLIPATLLSFLYYTKGISYLEKFREIPTNFGVHKDIGLSSLKDLFSHFNEFLEFINYHPLFPYGIVFVLLIYLFYIFRRFTFYHFKLWIVIVIQVIIIGILDGSHSIVHFYYWFGIAPSFCLLALGTWDILSKDSNYFKIFLKVIFFGIFIARFFEVCYFDTRLLFHSDRRVNADVPFVDCFLLKNRNPEFPWNKGYVFISENTEAPYLGACFGERTNYPSENLQNSFENPKLKDKYRYGLITIKTKLPHHCNVIDRSGKVVIIKCDEYTPPEEESE</sequence>
<keyword evidence="1" id="KW-1133">Transmembrane helix</keyword>
<feature type="transmembrane region" description="Helical" evidence="1">
    <location>
        <begin position="213"/>
        <end position="235"/>
    </location>
</feature>
<evidence type="ECO:0000313" key="2">
    <source>
        <dbReference type="EMBL" id="KAB8037952.1"/>
    </source>
</evidence>
<feature type="transmembrane region" description="Helical" evidence="1">
    <location>
        <begin position="281"/>
        <end position="298"/>
    </location>
</feature>
<name>A0A6N6VRG6_9BACT</name>
<keyword evidence="1" id="KW-0812">Transmembrane</keyword>
<dbReference type="EMBL" id="WFLM01000004">
    <property type="protein sequence ID" value="KAB8037952.1"/>
    <property type="molecule type" value="Genomic_DNA"/>
</dbReference>
<protein>
    <recommendedName>
        <fullName evidence="4">DUF2029 domain-containing protein</fullName>
    </recommendedName>
</protein>
<feature type="transmembrane region" description="Helical" evidence="1">
    <location>
        <begin position="187"/>
        <end position="207"/>
    </location>
</feature>
<dbReference type="AlphaFoldDB" id="A0A6N6VRG6"/>
<keyword evidence="1" id="KW-0472">Membrane</keyword>
<evidence type="ECO:0000313" key="3">
    <source>
        <dbReference type="Proteomes" id="UP000437748"/>
    </source>
</evidence>
<evidence type="ECO:0000256" key="1">
    <source>
        <dbReference type="SAM" id="Phobius"/>
    </source>
</evidence>
<reference evidence="2 3" key="1">
    <citation type="submission" date="2019-10" db="EMBL/GenBank/DDBJ databases">
        <title>New species of Slilvanegrellaceae.</title>
        <authorList>
            <person name="Pitt A."/>
            <person name="Hahn M.W."/>
        </authorList>
    </citation>
    <scope>NUCLEOTIDE SEQUENCE [LARGE SCALE GENOMIC DNA]</scope>
    <source>
        <strain evidence="2 3">SP-Ram-0.45-NSY-1</strain>
    </source>
</reference>